<proteinExistence type="predicted"/>
<dbReference type="EMBL" id="BOOP01000048">
    <property type="protein sequence ID" value="GII42825.1"/>
    <property type="molecule type" value="Genomic_DNA"/>
</dbReference>
<feature type="compositionally biased region" description="Basic and acidic residues" evidence="1">
    <location>
        <begin position="228"/>
        <end position="238"/>
    </location>
</feature>
<accession>A0A8J3UQJ7</accession>
<evidence type="ECO:0000313" key="2">
    <source>
        <dbReference type="EMBL" id="GII42825.1"/>
    </source>
</evidence>
<dbReference type="AlphaFoldDB" id="A0A8J3UQJ7"/>
<name>A0A8J3UQJ7_9ACTN</name>
<reference evidence="2 3" key="1">
    <citation type="submission" date="2021-01" db="EMBL/GenBank/DDBJ databases">
        <title>Whole genome shotgun sequence of Planotetraspora phitsanulokensis NBRC 104273.</title>
        <authorList>
            <person name="Komaki H."/>
            <person name="Tamura T."/>
        </authorList>
    </citation>
    <scope>NUCLEOTIDE SEQUENCE [LARGE SCALE GENOMIC DNA]</scope>
    <source>
        <strain evidence="2 3">NBRC 104273</strain>
    </source>
</reference>
<sequence length="238" mass="26666">MAREHGRIRHRTWSDDDFRALKGEEQRVFMLALTQPGLSYCGVVPFTLRRWSQLAADSSVPKLRRSINALQKARYVVVDEDTEEMLVRSFLRHDGILDSPNMARATVKDFENVGSKLLRTIIVVEVFRLLNEEVRIGHEKTWDDVLVPFLTDMIPRTFPQGFPEGFDRRFTETLYAASGETFALACARASRAAPSPSPAPKSLSTSRAAAAPPLCPIHQLPDPCRGCAADRKATKDPT</sequence>
<protein>
    <submittedName>
        <fullName evidence="2">Uncharacterized protein</fullName>
    </submittedName>
</protein>
<evidence type="ECO:0000313" key="3">
    <source>
        <dbReference type="Proteomes" id="UP000622547"/>
    </source>
</evidence>
<feature type="region of interest" description="Disordered" evidence="1">
    <location>
        <begin position="214"/>
        <end position="238"/>
    </location>
</feature>
<comment type="caution">
    <text evidence="2">The sequence shown here is derived from an EMBL/GenBank/DDBJ whole genome shotgun (WGS) entry which is preliminary data.</text>
</comment>
<gene>
    <name evidence="2" type="ORF">Pph01_78280</name>
</gene>
<dbReference type="Proteomes" id="UP000622547">
    <property type="component" value="Unassembled WGS sequence"/>
</dbReference>
<evidence type="ECO:0000256" key="1">
    <source>
        <dbReference type="SAM" id="MobiDB-lite"/>
    </source>
</evidence>
<organism evidence="2 3">
    <name type="scientific">Planotetraspora phitsanulokensis</name>
    <dbReference type="NCBI Taxonomy" id="575192"/>
    <lineage>
        <taxon>Bacteria</taxon>
        <taxon>Bacillati</taxon>
        <taxon>Actinomycetota</taxon>
        <taxon>Actinomycetes</taxon>
        <taxon>Streptosporangiales</taxon>
        <taxon>Streptosporangiaceae</taxon>
        <taxon>Planotetraspora</taxon>
    </lineage>
</organism>
<keyword evidence="3" id="KW-1185">Reference proteome</keyword>